<evidence type="ECO:0000313" key="10">
    <source>
        <dbReference type="Proteomes" id="UP000824123"/>
    </source>
</evidence>
<dbReference type="GO" id="GO:0006508">
    <property type="term" value="P:proteolysis"/>
    <property type="evidence" value="ECO:0007669"/>
    <property type="project" value="UniProtKB-KW"/>
</dbReference>
<dbReference type="PANTHER" id="PTHR30237">
    <property type="entry name" value="MURAMOYLTETRAPEPTIDE CARBOXYPEPTIDASE"/>
    <property type="match status" value="1"/>
</dbReference>
<feature type="active site" description="Nucleophile" evidence="6">
    <location>
        <position position="110"/>
    </location>
</feature>
<dbReference type="PIRSF" id="PIRSF028757">
    <property type="entry name" value="LD-carboxypeptidase"/>
    <property type="match status" value="1"/>
</dbReference>
<dbReference type="Pfam" id="PF17676">
    <property type="entry name" value="Peptidase_S66C"/>
    <property type="match status" value="1"/>
</dbReference>
<dbReference type="Gene3D" id="3.50.30.60">
    <property type="entry name" value="LD-carboxypeptidase A C-terminal domain-like"/>
    <property type="match status" value="1"/>
</dbReference>
<evidence type="ECO:0000256" key="1">
    <source>
        <dbReference type="ARBA" id="ARBA00010233"/>
    </source>
</evidence>
<feature type="domain" description="LD-carboxypeptidase C-terminal" evidence="8">
    <location>
        <begin position="179"/>
        <end position="295"/>
    </location>
</feature>
<dbReference type="GO" id="GO:0004180">
    <property type="term" value="F:carboxypeptidase activity"/>
    <property type="evidence" value="ECO:0007669"/>
    <property type="project" value="UniProtKB-KW"/>
</dbReference>
<dbReference type="CDD" id="cd07025">
    <property type="entry name" value="Peptidase_S66"/>
    <property type="match status" value="1"/>
</dbReference>
<sequence length="310" mass="33916">MQKPKALKPGQVVGLVGPSGAIRTEDGLERSVKLLEELGYRVKVGASAGARYGYLSGTDELRARDLNDMFLDDEVDAIICTRGGYGTPRILDRLDYDAARRHPKLLLGYSDITALLIAYGKYSDLVTFHGPMPSSCMINGFDEYSRARFLEAVSSTEPLGELRNCACQKRTCLNPGVVRGQLVGGNLSLVTQTLGTPYEIDCRDRILLLEDIGEKTYRLDGMLNHLRLAGKLDECAGIVFGDFTNCPMEYEGFSFTLDEIIRDLVLPCGKPVMSGLCAGHGPHKLTLPLGIEYELNATECRLTALESALV</sequence>
<dbReference type="InterPro" id="IPR040449">
    <property type="entry name" value="Peptidase_S66_N"/>
</dbReference>
<dbReference type="InterPro" id="IPR040921">
    <property type="entry name" value="Peptidase_S66C"/>
</dbReference>
<comment type="similarity">
    <text evidence="1">Belongs to the peptidase S66 family.</text>
</comment>
<evidence type="ECO:0000259" key="7">
    <source>
        <dbReference type="Pfam" id="PF02016"/>
    </source>
</evidence>
<name>A0A9D1LRX2_9FIRM</name>
<evidence type="ECO:0000256" key="6">
    <source>
        <dbReference type="PIRSR" id="PIRSR028757-1"/>
    </source>
</evidence>
<evidence type="ECO:0000313" key="9">
    <source>
        <dbReference type="EMBL" id="HIU46857.1"/>
    </source>
</evidence>
<feature type="active site" description="Charge relay system" evidence="6">
    <location>
        <position position="280"/>
    </location>
</feature>
<gene>
    <name evidence="9" type="ORF">IAC59_06325</name>
</gene>
<accession>A0A9D1LRX2</accession>
<dbReference type="AlphaFoldDB" id="A0A9D1LRX2"/>
<organism evidence="9 10">
    <name type="scientific">Candidatus Fimadaptatus faecigallinarum</name>
    <dbReference type="NCBI Taxonomy" id="2840814"/>
    <lineage>
        <taxon>Bacteria</taxon>
        <taxon>Bacillati</taxon>
        <taxon>Bacillota</taxon>
        <taxon>Clostridia</taxon>
        <taxon>Eubacteriales</taxon>
        <taxon>Candidatus Fimadaptatus</taxon>
    </lineage>
</organism>
<feature type="domain" description="LD-carboxypeptidase N-terminal" evidence="7">
    <location>
        <begin position="13"/>
        <end position="130"/>
    </location>
</feature>
<dbReference type="InterPro" id="IPR027461">
    <property type="entry name" value="Carboxypeptidase_A_C_sf"/>
</dbReference>
<dbReference type="InterPro" id="IPR027478">
    <property type="entry name" value="LdcA_N"/>
</dbReference>
<evidence type="ECO:0000256" key="3">
    <source>
        <dbReference type="ARBA" id="ARBA00022670"/>
    </source>
</evidence>
<dbReference type="PANTHER" id="PTHR30237:SF2">
    <property type="entry name" value="MUREIN TETRAPEPTIDE CARBOXYPEPTIDASE"/>
    <property type="match status" value="1"/>
</dbReference>
<evidence type="ECO:0000256" key="5">
    <source>
        <dbReference type="ARBA" id="ARBA00022825"/>
    </source>
</evidence>
<evidence type="ECO:0000259" key="8">
    <source>
        <dbReference type="Pfam" id="PF17676"/>
    </source>
</evidence>
<keyword evidence="3" id="KW-0645">Protease</keyword>
<dbReference type="EMBL" id="DVNK01000039">
    <property type="protein sequence ID" value="HIU46857.1"/>
    <property type="molecule type" value="Genomic_DNA"/>
</dbReference>
<dbReference type="InterPro" id="IPR003507">
    <property type="entry name" value="S66_fam"/>
</dbReference>
<keyword evidence="5" id="KW-0720">Serine protease</keyword>
<dbReference type="InterPro" id="IPR029062">
    <property type="entry name" value="Class_I_gatase-like"/>
</dbReference>
<dbReference type="GO" id="GO:0008236">
    <property type="term" value="F:serine-type peptidase activity"/>
    <property type="evidence" value="ECO:0007669"/>
    <property type="project" value="UniProtKB-KW"/>
</dbReference>
<dbReference type="Proteomes" id="UP000824123">
    <property type="component" value="Unassembled WGS sequence"/>
</dbReference>
<protein>
    <submittedName>
        <fullName evidence="9">LD-carboxypeptidase</fullName>
    </submittedName>
</protein>
<keyword evidence="2" id="KW-0121">Carboxypeptidase</keyword>
<dbReference type="Gene3D" id="3.40.50.10740">
    <property type="entry name" value="Class I glutamine amidotransferase-like"/>
    <property type="match status" value="1"/>
</dbReference>
<proteinExistence type="inferred from homology"/>
<reference evidence="9" key="1">
    <citation type="submission" date="2020-10" db="EMBL/GenBank/DDBJ databases">
        <authorList>
            <person name="Gilroy R."/>
        </authorList>
    </citation>
    <scope>NUCLEOTIDE SEQUENCE</scope>
    <source>
        <strain evidence="9">ChiSxjej2B14-8506</strain>
    </source>
</reference>
<dbReference type="SUPFAM" id="SSF52317">
    <property type="entry name" value="Class I glutamine amidotransferase-like"/>
    <property type="match status" value="1"/>
</dbReference>
<comment type="caution">
    <text evidence="9">The sequence shown here is derived from an EMBL/GenBank/DDBJ whole genome shotgun (WGS) entry which is preliminary data.</text>
</comment>
<evidence type="ECO:0000256" key="2">
    <source>
        <dbReference type="ARBA" id="ARBA00022645"/>
    </source>
</evidence>
<dbReference type="Pfam" id="PF02016">
    <property type="entry name" value="Peptidase_S66"/>
    <property type="match status" value="1"/>
</dbReference>
<dbReference type="SUPFAM" id="SSF141986">
    <property type="entry name" value="LD-carboxypeptidase A C-terminal domain-like"/>
    <property type="match status" value="1"/>
</dbReference>
<reference evidence="9" key="2">
    <citation type="journal article" date="2021" name="PeerJ">
        <title>Extensive microbial diversity within the chicken gut microbiome revealed by metagenomics and culture.</title>
        <authorList>
            <person name="Gilroy R."/>
            <person name="Ravi A."/>
            <person name="Getino M."/>
            <person name="Pursley I."/>
            <person name="Horton D.L."/>
            <person name="Alikhan N.F."/>
            <person name="Baker D."/>
            <person name="Gharbi K."/>
            <person name="Hall N."/>
            <person name="Watson M."/>
            <person name="Adriaenssens E.M."/>
            <person name="Foster-Nyarko E."/>
            <person name="Jarju S."/>
            <person name="Secka A."/>
            <person name="Antonio M."/>
            <person name="Oren A."/>
            <person name="Chaudhuri R.R."/>
            <person name="La Ragione R."/>
            <person name="Hildebrand F."/>
            <person name="Pallen M.J."/>
        </authorList>
    </citation>
    <scope>NUCLEOTIDE SEQUENCE</scope>
    <source>
        <strain evidence="9">ChiSxjej2B14-8506</strain>
    </source>
</reference>
<keyword evidence="4" id="KW-0378">Hydrolase</keyword>
<evidence type="ECO:0000256" key="4">
    <source>
        <dbReference type="ARBA" id="ARBA00022801"/>
    </source>
</evidence>
<feature type="active site" description="Charge relay system" evidence="6">
    <location>
        <position position="210"/>
    </location>
</feature>